<dbReference type="OrthoDB" id="742600at2759"/>
<comment type="caution">
    <text evidence="3">The sequence shown here is derived from an EMBL/GenBank/DDBJ whole genome shotgun (WGS) entry which is preliminary data.</text>
</comment>
<dbReference type="Proteomes" id="UP001141552">
    <property type="component" value="Unassembled WGS sequence"/>
</dbReference>
<dbReference type="PANTHER" id="PTHR34537:SF1">
    <property type="entry name" value="OS08G0459300 PROTEIN"/>
    <property type="match status" value="1"/>
</dbReference>
<accession>A0A9Q0J8P7</accession>
<dbReference type="AlphaFoldDB" id="A0A9Q0J8P7"/>
<keyword evidence="4" id="KW-1185">Reference proteome</keyword>
<dbReference type="InterPro" id="IPR032675">
    <property type="entry name" value="LRR_dom_sf"/>
</dbReference>
<dbReference type="InterPro" id="IPR057207">
    <property type="entry name" value="FBXL15_LRR"/>
</dbReference>
<dbReference type="Gene3D" id="3.80.10.10">
    <property type="entry name" value="Ribonuclease Inhibitor"/>
    <property type="match status" value="2"/>
</dbReference>
<sequence length="964" mass="105292">VIRVTNNPADQLVEYIKAYQGDCNAVGGPDAKKPADSEFADTFAPNCGVSASSLSQITGRLLGCQSEYLEPAEAFSEILMRNQKGLDILYSKNHTEVGAAVSGSDGGSPYFWCVLFSNGKSNSSFAVEGGEAKVSRPGCFSGANDECSAASEWARPLWLYVATTLVAVAYAFDVIRVTNNPADQLVEVLNKNRTAHKASSLYDNQGLACIALQYIKAYQGDCNAVGGPDAKKPADSEFADTFAPNCGVSASSLSQITGRLLGCQSEYLEPAEAFSEILMRNQKGLDILYSKNHTEVGAAVSGSDGGSPYFWCVLFSNGKSNSSFAVEGGEAKVSRPGCFSGANDECSAASEWARPLWLYVATTLVAARPQRKRKIWAENARERGREIGETTMDLPEEEENSIFDLNVPAEESCSSGRGFRFPADQTETVCVDGGESRRRERESPDVEIVDCPPRKRIKYTVEEKGKAKIDWASESDKRKGRGLVLGSNLDMNVIDLSSDSDHDHDVVNAGGIDLSSMGGHGGEFLRLGPAMECDLFPVNVEPQNASGIDVLKEWNERRLEERKMQALSTVMTNKHKRKEEATEQRRLAREVARRFAHLDPEEKQQEDERGQVKRRKLSADFSEELSGGDGDGDADDLGSLFSLALEEIRKREKGRRRLDSLFKWVPADKNGSNVARKRNPPRLLDLSLSALAKNADAIVSLDSVPDMLRSRLSQLVCDSRKGDAHFIKLLASDSPTEIRVKDTSQLTEEEFANIFGDCDTRELNLDLCGRCMPDYVLPDTLTRSSNKLAALSTISLRGAHRLSDTGLASLAMSAPALQSVNLGQCSLLTSHGIIDLSSHLNSTLTELYIDDCQNVDSMSILPALKKLERLEVLSVSGISTVSDEFVIELVKTCGVNMRGLVFANCKRLTDTSIKMVGKFCPKLCALDLCYLDKLTDSALKYLANGCQSIHTLKLCRNGFRMRKG</sequence>
<feature type="non-terminal residue" evidence="3">
    <location>
        <position position="1"/>
    </location>
</feature>
<dbReference type="SUPFAM" id="SSF52047">
    <property type="entry name" value="RNI-like"/>
    <property type="match status" value="1"/>
</dbReference>
<protein>
    <recommendedName>
        <fullName evidence="2">F-box/LRR-repeat protein 15-like leucin rich repeat domain-containing protein</fullName>
    </recommendedName>
</protein>
<evidence type="ECO:0000259" key="2">
    <source>
        <dbReference type="Pfam" id="PF25372"/>
    </source>
</evidence>
<dbReference type="InterPro" id="IPR006553">
    <property type="entry name" value="Leu-rich_rpt_Cys-con_subtyp"/>
</dbReference>
<feature type="domain" description="F-box/LRR-repeat protein 15-like leucin rich repeat" evidence="2">
    <location>
        <begin position="794"/>
        <end position="960"/>
    </location>
</feature>
<feature type="region of interest" description="Disordered" evidence="1">
    <location>
        <begin position="595"/>
        <end position="617"/>
    </location>
</feature>
<dbReference type="PANTHER" id="PTHR34537">
    <property type="entry name" value="OS08G0459300 PROTEIN"/>
    <property type="match status" value="1"/>
</dbReference>
<name>A0A9Q0J8P7_9ROSI</name>
<dbReference type="EMBL" id="JAKUCV010004904">
    <property type="protein sequence ID" value="KAJ4833611.1"/>
    <property type="molecule type" value="Genomic_DNA"/>
</dbReference>
<evidence type="ECO:0000313" key="4">
    <source>
        <dbReference type="Proteomes" id="UP001141552"/>
    </source>
</evidence>
<reference evidence="3" key="1">
    <citation type="submission" date="2022-02" db="EMBL/GenBank/DDBJ databases">
        <authorList>
            <person name="Henning P.M."/>
            <person name="McCubbin A.G."/>
            <person name="Shore J.S."/>
        </authorList>
    </citation>
    <scope>NUCLEOTIDE SEQUENCE</scope>
    <source>
        <strain evidence="3">F60SS</strain>
        <tissue evidence="3">Leaves</tissue>
    </source>
</reference>
<feature type="non-terminal residue" evidence="3">
    <location>
        <position position="964"/>
    </location>
</feature>
<reference evidence="3" key="2">
    <citation type="journal article" date="2023" name="Plants (Basel)">
        <title>Annotation of the Turnera subulata (Passifloraceae) Draft Genome Reveals the S-Locus Evolved after the Divergence of Turneroideae from Passifloroideae in a Stepwise Manner.</title>
        <authorList>
            <person name="Henning P.M."/>
            <person name="Roalson E.H."/>
            <person name="Mir W."/>
            <person name="McCubbin A.G."/>
            <person name="Shore J.S."/>
        </authorList>
    </citation>
    <scope>NUCLEOTIDE SEQUENCE</scope>
    <source>
        <strain evidence="3">F60SS</strain>
    </source>
</reference>
<dbReference type="SMART" id="SM00367">
    <property type="entry name" value="LRR_CC"/>
    <property type="match status" value="5"/>
</dbReference>
<proteinExistence type="predicted"/>
<gene>
    <name evidence="3" type="ORF">Tsubulata_022459</name>
</gene>
<dbReference type="Pfam" id="PF25372">
    <property type="entry name" value="DUF7885"/>
    <property type="match status" value="1"/>
</dbReference>
<evidence type="ECO:0000313" key="3">
    <source>
        <dbReference type="EMBL" id="KAJ4833611.1"/>
    </source>
</evidence>
<organism evidence="3 4">
    <name type="scientific">Turnera subulata</name>
    <dbReference type="NCBI Taxonomy" id="218843"/>
    <lineage>
        <taxon>Eukaryota</taxon>
        <taxon>Viridiplantae</taxon>
        <taxon>Streptophyta</taxon>
        <taxon>Embryophyta</taxon>
        <taxon>Tracheophyta</taxon>
        <taxon>Spermatophyta</taxon>
        <taxon>Magnoliopsida</taxon>
        <taxon>eudicotyledons</taxon>
        <taxon>Gunneridae</taxon>
        <taxon>Pentapetalae</taxon>
        <taxon>rosids</taxon>
        <taxon>fabids</taxon>
        <taxon>Malpighiales</taxon>
        <taxon>Passifloraceae</taxon>
        <taxon>Turnera</taxon>
    </lineage>
</organism>
<evidence type="ECO:0000256" key="1">
    <source>
        <dbReference type="SAM" id="MobiDB-lite"/>
    </source>
</evidence>
<feature type="compositionally biased region" description="Basic and acidic residues" evidence="1">
    <location>
        <begin position="595"/>
        <end position="611"/>
    </location>
</feature>